<evidence type="ECO:0000256" key="2">
    <source>
        <dbReference type="ARBA" id="ARBA00023274"/>
    </source>
</evidence>
<dbReference type="RefSeq" id="YP_009092634.1">
    <property type="nucleotide sequence ID" value="NC_025302.1"/>
</dbReference>
<dbReference type="GO" id="GO:0005840">
    <property type="term" value="C:ribosome"/>
    <property type="evidence" value="ECO:0007669"/>
    <property type="project" value="UniProtKB-KW"/>
</dbReference>
<evidence type="ECO:0000259" key="3">
    <source>
        <dbReference type="Pfam" id="PF00338"/>
    </source>
</evidence>
<dbReference type="InterPro" id="IPR036838">
    <property type="entry name" value="Ribosomal_uS10_dom_sf"/>
</dbReference>
<keyword evidence="1 4" id="KW-0689">Ribosomal protein</keyword>
<evidence type="ECO:0000256" key="1">
    <source>
        <dbReference type="ARBA" id="ARBA00022980"/>
    </source>
</evidence>
<dbReference type="EMBL" id="KM244739">
    <property type="protein sequence ID" value="AIR12197.1"/>
    <property type="molecule type" value="Genomic_DNA"/>
</dbReference>
<accession>A0A0U1V7T2</accession>
<proteinExistence type="predicted"/>
<gene>
    <name evidence="4" type="primary">rps10</name>
    <name evidence="4" type="ORF">CopeMp36</name>
</gene>
<sequence>MHFKKKIIYSCEVWSTSTDLISLKYWSLLLPLFRSSTGLSTKIKRFTLLRSPLGNKASKDQFERREYKSYFFLKSENPSEILALLDILRYSSGVKSKILLKTAINV</sequence>
<reference evidence="4" key="1">
    <citation type="journal article" date="2014" name="Mitochondrial DNA">
        <title>Complete mitochondrial genome of the brown alga Colpomenia peregrina (Scytosiphonaceae, Phaeophyceae): genome characterization and comparative analyses.</title>
        <authorList>
            <person name="Liu F."/>
            <person name="Pang S."/>
            <person name="Li J."/>
            <person name="Li X."/>
        </authorList>
    </citation>
    <scope>NUCLEOTIDE SEQUENCE</scope>
</reference>
<protein>
    <submittedName>
        <fullName evidence="4">Ribosomal protein S10</fullName>
    </submittedName>
</protein>
<geneLocation type="mitochondrion" evidence="4"/>
<evidence type="ECO:0000313" key="4">
    <source>
        <dbReference type="EMBL" id="AIR12197.1"/>
    </source>
</evidence>
<dbReference type="GO" id="GO:1990904">
    <property type="term" value="C:ribonucleoprotein complex"/>
    <property type="evidence" value="ECO:0007669"/>
    <property type="project" value="UniProtKB-KW"/>
</dbReference>
<dbReference type="GeneID" id="20864669"/>
<organism evidence="4">
    <name type="scientific">Colpomenia peregrina</name>
    <dbReference type="NCBI Taxonomy" id="27965"/>
    <lineage>
        <taxon>Eukaryota</taxon>
        <taxon>Sar</taxon>
        <taxon>Stramenopiles</taxon>
        <taxon>Ochrophyta</taxon>
        <taxon>PX clade</taxon>
        <taxon>Phaeophyceae</taxon>
        <taxon>Ectocarpales</taxon>
        <taxon>Scytosiphonaceae</taxon>
        <taxon>Colpomenia</taxon>
    </lineage>
</organism>
<dbReference type="InterPro" id="IPR027486">
    <property type="entry name" value="Ribosomal_uS10_dom"/>
</dbReference>
<name>A0A0U1V7T2_9PHAE</name>
<dbReference type="Pfam" id="PF00338">
    <property type="entry name" value="Ribosomal_S10"/>
    <property type="match status" value="1"/>
</dbReference>
<feature type="domain" description="Small ribosomal subunit protein uS10" evidence="3">
    <location>
        <begin position="38"/>
        <end position="97"/>
    </location>
</feature>
<keyword evidence="2" id="KW-0687">Ribonucleoprotein</keyword>
<dbReference type="SUPFAM" id="SSF54999">
    <property type="entry name" value="Ribosomal protein S10"/>
    <property type="match status" value="1"/>
</dbReference>
<keyword evidence="4" id="KW-0496">Mitochondrion</keyword>
<dbReference type="AlphaFoldDB" id="A0A0U1V7T2"/>
<dbReference type="Gene3D" id="3.30.70.600">
    <property type="entry name" value="Ribosomal protein S10 domain"/>
    <property type="match status" value="1"/>
</dbReference>